<feature type="compositionally biased region" description="Low complexity" evidence="1">
    <location>
        <begin position="69"/>
        <end position="79"/>
    </location>
</feature>
<feature type="signal peptide" evidence="2">
    <location>
        <begin position="1"/>
        <end position="23"/>
    </location>
</feature>
<evidence type="ECO:0000256" key="1">
    <source>
        <dbReference type="SAM" id="MobiDB-lite"/>
    </source>
</evidence>
<feature type="region of interest" description="Disordered" evidence="1">
    <location>
        <begin position="69"/>
        <end position="89"/>
    </location>
</feature>
<dbReference type="RefSeq" id="WP_134751117.1">
    <property type="nucleotide sequence ID" value="NZ_CP038149.1"/>
</dbReference>
<dbReference type="KEGG" id="ppai:E1956_16670"/>
<dbReference type="EMBL" id="CP038149">
    <property type="protein sequence ID" value="QBQ98889.1"/>
    <property type="molecule type" value="Genomic_DNA"/>
</dbReference>
<dbReference type="AlphaFoldDB" id="A0A4P7CX84"/>
<keyword evidence="4" id="KW-1185">Reference proteome</keyword>
<reference evidence="3 4" key="1">
    <citation type="submission" date="2019-03" db="EMBL/GenBank/DDBJ databases">
        <title>Paraburkholderia sp. 7MH5, isolated from subtropical forest soil.</title>
        <authorList>
            <person name="Gao Z.-H."/>
            <person name="Qiu L.-H."/>
        </authorList>
    </citation>
    <scope>NUCLEOTIDE SEQUENCE [LARGE SCALE GENOMIC DNA]</scope>
    <source>
        <strain evidence="3 4">7MH5</strain>
    </source>
</reference>
<keyword evidence="2" id="KW-0732">Signal</keyword>
<dbReference type="Proteomes" id="UP000295727">
    <property type="component" value="Chromosome 2"/>
</dbReference>
<evidence type="ECO:0000256" key="2">
    <source>
        <dbReference type="SAM" id="SignalP"/>
    </source>
</evidence>
<evidence type="ECO:0000313" key="3">
    <source>
        <dbReference type="EMBL" id="QBQ98889.1"/>
    </source>
</evidence>
<proteinExistence type="predicted"/>
<protein>
    <submittedName>
        <fullName evidence="3">DUF4148 domain-containing protein</fullName>
    </submittedName>
</protein>
<organism evidence="3 4">
    <name type="scientific">Paraburkholderia pallida</name>
    <dbReference type="NCBI Taxonomy" id="2547399"/>
    <lineage>
        <taxon>Bacteria</taxon>
        <taxon>Pseudomonadati</taxon>
        <taxon>Pseudomonadota</taxon>
        <taxon>Betaproteobacteria</taxon>
        <taxon>Burkholderiales</taxon>
        <taxon>Burkholderiaceae</taxon>
        <taxon>Paraburkholderia</taxon>
    </lineage>
</organism>
<gene>
    <name evidence="3" type="ORF">E1956_16670</name>
</gene>
<name>A0A4P7CX84_9BURK</name>
<feature type="compositionally biased region" description="Polar residues" evidence="1">
    <location>
        <begin position="80"/>
        <end position="89"/>
    </location>
</feature>
<dbReference type="Pfam" id="PF13663">
    <property type="entry name" value="DUF4148"/>
    <property type="match status" value="1"/>
</dbReference>
<sequence length="89" mass="9306">MKKSFVPALALAVLIAAPLASQAQSAQPVTHAQRYAELAKLEAAGYNPRDSVHYPENFEAARAKVAAEDAAQQSADASANGTIKTAARQ</sequence>
<accession>A0A4P7CX84</accession>
<feature type="chain" id="PRO_5020332556" evidence="2">
    <location>
        <begin position="24"/>
        <end position="89"/>
    </location>
</feature>
<evidence type="ECO:0000313" key="4">
    <source>
        <dbReference type="Proteomes" id="UP000295727"/>
    </source>
</evidence>
<dbReference type="InterPro" id="IPR025421">
    <property type="entry name" value="DUF4148"/>
</dbReference>